<comment type="caution">
    <text evidence="2">The sequence shown here is derived from an EMBL/GenBank/DDBJ whole genome shotgun (WGS) entry which is preliminary data.</text>
</comment>
<evidence type="ECO:0000256" key="1">
    <source>
        <dbReference type="SAM" id="Phobius"/>
    </source>
</evidence>
<accession>M1WQL3</accession>
<protein>
    <submittedName>
        <fullName evidence="2">Uncharacterized protein</fullName>
    </submittedName>
</protein>
<keyword evidence="1" id="KW-0472">Membrane</keyword>
<evidence type="ECO:0000313" key="2">
    <source>
        <dbReference type="EMBL" id="CCH66449.1"/>
    </source>
</evidence>
<gene>
    <name evidence="2" type="ORF">RINTHH_2940</name>
</gene>
<dbReference type="Proteomes" id="UP000053051">
    <property type="component" value="Unassembled WGS sequence"/>
</dbReference>
<name>M1WQL3_9NOST</name>
<feature type="transmembrane region" description="Helical" evidence="1">
    <location>
        <begin position="6"/>
        <end position="26"/>
    </location>
</feature>
<keyword evidence="1" id="KW-1133">Transmembrane helix</keyword>
<dbReference type="AlphaFoldDB" id="M1WQL3"/>
<keyword evidence="1" id="KW-0812">Transmembrane</keyword>
<dbReference type="EMBL" id="CAIY01000014">
    <property type="protein sequence ID" value="CCH66449.1"/>
    <property type="molecule type" value="Genomic_DNA"/>
</dbReference>
<organism evidence="2 3">
    <name type="scientific">Richelia intracellularis HH01</name>
    <dbReference type="NCBI Taxonomy" id="1165094"/>
    <lineage>
        <taxon>Bacteria</taxon>
        <taxon>Bacillati</taxon>
        <taxon>Cyanobacteriota</taxon>
        <taxon>Cyanophyceae</taxon>
        <taxon>Nostocales</taxon>
        <taxon>Nostocaceae</taxon>
        <taxon>Richelia</taxon>
    </lineage>
</organism>
<sequence>METLYPSIFTAIFLGRFINLLFPSFYRNKKDNKASEFLQP</sequence>
<evidence type="ECO:0000313" key="3">
    <source>
        <dbReference type="Proteomes" id="UP000053051"/>
    </source>
</evidence>
<reference evidence="2 3" key="1">
    <citation type="submission" date="2012-05" db="EMBL/GenBank/DDBJ databases">
        <authorList>
            <person name="Hilton J."/>
        </authorList>
    </citation>
    <scope>NUCLEOTIDE SEQUENCE [LARGE SCALE GENOMIC DNA]</scope>
    <source>
        <strain evidence="2 3">HH01</strain>
    </source>
</reference>
<reference evidence="3" key="2">
    <citation type="submission" date="2016-01" db="EMBL/GenBank/DDBJ databases">
        <title>Diatom-associated endosymboitic cyanobacterium lacks core nitrogen metabolism enzymes.</title>
        <authorList>
            <person name="Hilton J.A."/>
            <person name="Foster R.A."/>
            <person name="Tripp H.J."/>
            <person name="Carter B.J."/>
            <person name="Zehr J.P."/>
            <person name="Villareal T.A."/>
        </authorList>
    </citation>
    <scope>NUCLEOTIDE SEQUENCE [LARGE SCALE GENOMIC DNA]</scope>
    <source>
        <strain evidence="3">HH01</strain>
    </source>
</reference>
<proteinExistence type="predicted"/>
<keyword evidence="3" id="KW-1185">Reference proteome</keyword>